<name>A0A976II45_BRELC</name>
<keyword evidence="2" id="KW-1185">Reference proteome</keyword>
<reference evidence="1 2" key="1">
    <citation type="journal article" date="2021" name="Genome Biol.">
        <title>AFLAP: assembly-free linkage analysis pipeline using k-mers from genome sequencing data.</title>
        <authorList>
            <person name="Fletcher K."/>
            <person name="Zhang L."/>
            <person name="Gil J."/>
            <person name="Han R."/>
            <person name="Cavanaugh K."/>
            <person name="Michelmore R."/>
        </authorList>
    </citation>
    <scope>NUCLEOTIDE SEQUENCE [LARGE SCALE GENOMIC DNA]</scope>
    <source>
        <strain evidence="1 2">SF5</strain>
    </source>
</reference>
<accession>A0A976II45</accession>
<dbReference type="EMBL" id="SHOA02000012">
    <property type="protein sequence ID" value="TDH72215.1"/>
    <property type="molecule type" value="Genomic_DNA"/>
</dbReference>
<comment type="caution">
    <text evidence="1">The sequence shown here is derived from an EMBL/GenBank/DDBJ whole genome shotgun (WGS) entry which is preliminary data.</text>
</comment>
<organism evidence="1 2">
    <name type="scientific">Bremia lactucae</name>
    <name type="common">Lettuce downy mildew</name>
    <dbReference type="NCBI Taxonomy" id="4779"/>
    <lineage>
        <taxon>Eukaryota</taxon>
        <taxon>Sar</taxon>
        <taxon>Stramenopiles</taxon>
        <taxon>Oomycota</taxon>
        <taxon>Peronosporomycetes</taxon>
        <taxon>Peronosporales</taxon>
        <taxon>Peronosporaceae</taxon>
        <taxon>Bremia</taxon>
    </lineage>
</organism>
<protein>
    <submittedName>
        <fullName evidence="1">Uncharacterized protein</fullName>
    </submittedName>
</protein>
<dbReference type="KEGG" id="blac:94348043"/>
<evidence type="ECO:0000313" key="2">
    <source>
        <dbReference type="Proteomes" id="UP000294530"/>
    </source>
</evidence>
<dbReference type="RefSeq" id="XP_067821714.1">
    <property type="nucleotide sequence ID" value="XM_067962372.1"/>
</dbReference>
<dbReference type="AlphaFoldDB" id="A0A976II45"/>
<dbReference type="GeneID" id="94348043"/>
<dbReference type="Proteomes" id="UP000294530">
    <property type="component" value="Unassembled WGS sequence"/>
</dbReference>
<proteinExistence type="predicted"/>
<gene>
    <name evidence="1" type="ORF">CCR75_004286</name>
</gene>
<sequence length="119" mass="13730">MSVRPPHVKLSCRTHRISRVDCDFLSILDRDHFRVPLNLLDHNRANVRHWAEANYYHPTAGQYVNKLHLIGMIRALNGWGRRAAIALALRTKTQLSSAPTLLPRHYVKFKFVLWVGPVA</sequence>
<evidence type="ECO:0000313" key="1">
    <source>
        <dbReference type="EMBL" id="TDH72215.1"/>
    </source>
</evidence>